<name>A0A8F8PMY4_9VIRU</name>
<protein>
    <submittedName>
        <fullName evidence="1">Lipopolysaccharide kinase Kdo/WaaP family</fullName>
    </submittedName>
</protein>
<dbReference type="GO" id="GO:0016301">
    <property type="term" value="F:kinase activity"/>
    <property type="evidence" value="ECO:0007669"/>
    <property type="project" value="UniProtKB-KW"/>
</dbReference>
<dbReference type="EMBL" id="MZ420154">
    <property type="protein sequence ID" value="QYA18292.1"/>
    <property type="molecule type" value="Genomic_DNA"/>
</dbReference>
<sequence length="395" mass="45850">MGINTIAKRSMMLVENGDQLLIAMNQKRRTVKVRIHSGVSIVSVVDEDKKTREYVQQHPFGSGRGHFKVVDPSTSVLSPSKLSKNFALWTLTDEDGCFMDCEPLKMALLPNSVTLPKITNVFVAEKDGEWRLVVEQTKADASITSWFAQMEELKHELTLAEWKSIVAQIFYATNKLHQAKVSHNDLHLGNLMVKKTLLEDEQYDEEDAESIRRRYDRFTEFEPMDIDSEGYSFNRCERNVEANLRVHVGGTFWNIPLINNTHLMVIDYDLSAVYDNTHGTIDPCIDWAPFDDFTPSFDILRLMASLKRLCKDFPTVTKTAKFWVDAFDKWVTQQFDKNKELYTKWHDWLLPNIDQCCDVHITTEDIFKQFFVEYYEPPKFRTICTLPTHISINLL</sequence>
<evidence type="ECO:0000313" key="1">
    <source>
        <dbReference type="EMBL" id="QYA18292.1"/>
    </source>
</evidence>
<organism evidence="1">
    <name type="scientific">Clandestinovirus</name>
    <dbReference type="NCBI Taxonomy" id="2831644"/>
    <lineage>
        <taxon>Viruses</taxon>
    </lineage>
</organism>
<dbReference type="Gene3D" id="1.10.510.10">
    <property type="entry name" value="Transferase(Phosphotransferase) domain 1"/>
    <property type="match status" value="1"/>
</dbReference>
<dbReference type="InterPro" id="IPR011009">
    <property type="entry name" value="Kinase-like_dom_sf"/>
</dbReference>
<accession>A0A8F8PMY4</accession>
<keyword evidence="1" id="KW-0808">Transferase</keyword>
<reference evidence="1" key="1">
    <citation type="submission" date="2021-06" db="EMBL/GenBank/DDBJ databases">
        <authorList>
            <person name="Rolland C."/>
        </authorList>
    </citation>
    <scope>NUCLEOTIDE SEQUENCE</scope>
    <source>
        <strain evidence="1">347.936635</strain>
    </source>
</reference>
<gene>
    <name evidence="1" type="ORF">KOM_12_22</name>
</gene>
<dbReference type="Pfam" id="PF06293">
    <property type="entry name" value="Kdo"/>
    <property type="match status" value="1"/>
</dbReference>
<keyword evidence="1" id="KW-0418">Kinase</keyword>
<dbReference type="SUPFAM" id="SSF56112">
    <property type="entry name" value="Protein kinase-like (PK-like)"/>
    <property type="match status" value="1"/>
</dbReference>
<proteinExistence type="predicted"/>